<feature type="domain" description="Transposase IS30-like HTH" evidence="1">
    <location>
        <begin position="24"/>
        <end position="66"/>
    </location>
</feature>
<dbReference type="HOGENOM" id="CLU_035706_11_0_12"/>
<sequence length="203" mass="23894">MKLRKTKIMGKQMNRNNNTIKIRKWKHLNEKERYVIEVLFKTGHKAKQIAKFLNRDRRTIDREIKRATVIKVIENPYISRNPQVSDYIEKISYSAKKGQQRADKMKLLKGRDLKIGKDKKLLRYLENCIADNKFSPDAAIGQIKQPGLHFPVMICTKTVYNMIDRGDFSGLTNKDLPVKRNKLKRKHKKTNKVAKNNIKGRQY</sequence>
<keyword evidence="3" id="KW-1185">Reference proteome</keyword>
<protein>
    <submittedName>
        <fullName evidence="2">ISTde2, transposase</fullName>
    </submittedName>
</protein>
<dbReference type="InterPro" id="IPR051917">
    <property type="entry name" value="Transposase-Integrase"/>
</dbReference>
<dbReference type="PATRIC" id="fig|1291379.3.peg.1357"/>
<name>S5ZMN8_9SPIR</name>
<gene>
    <name evidence="2" type="ORF">TPE_1367</name>
</gene>
<dbReference type="PANTHER" id="PTHR10948:SF23">
    <property type="entry name" value="TRANSPOSASE INSI FOR INSERTION SEQUENCE ELEMENT IS30A-RELATED"/>
    <property type="match status" value="1"/>
</dbReference>
<dbReference type="GO" id="GO:0005829">
    <property type="term" value="C:cytosol"/>
    <property type="evidence" value="ECO:0007669"/>
    <property type="project" value="TreeGrafter"/>
</dbReference>
<dbReference type="SUPFAM" id="SSF88659">
    <property type="entry name" value="Sigma3 and sigma4 domains of RNA polymerase sigma factors"/>
    <property type="match status" value="1"/>
</dbReference>
<dbReference type="PANTHER" id="PTHR10948">
    <property type="entry name" value="TRANSPOSASE"/>
    <property type="match status" value="1"/>
</dbReference>
<dbReference type="GO" id="GO:0004803">
    <property type="term" value="F:transposase activity"/>
    <property type="evidence" value="ECO:0007669"/>
    <property type="project" value="TreeGrafter"/>
</dbReference>
<dbReference type="EMBL" id="CP004120">
    <property type="protein sequence ID" value="AGT43862.1"/>
    <property type="molecule type" value="Genomic_DNA"/>
</dbReference>
<dbReference type="Pfam" id="PF13936">
    <property type="entry name" value="HTH_38"/>
    <property type="match status" value="1"/>
</dbReference>
<dbReference type="InterPro" id="IPR013324">
    <property type="entry name" value="RNA_pol_sigma_r3/r4-like"/>
</dbReference>
<dbReference type="KEGG" id="tped:TPE_1367"/>
<reference evidence="2 3" key="1">
    <citation type="journal article" date="2013" name="PLoS ONE">
        <title>Genome-Wide Relatedness of Treponema pedis, from Gingiva and Necrotic Skin Lesions of Pigs, with the Human Oral Pathogen Treponema denticola.</title>
        <authorList>
            <person name="Svartstrom O."/>
            <person name="Mushtaq M."/>
            <person name="Pringle M."/>
            <person name="Segerman B."/>
        </authorList>
    </citation>
    <scope>NUCLEOTIDE SEQUENCE [LARGE SCALE GENOMIC DNA]</scope>
    <source>
        <strain evidence="2">T A4</strain>
    </source>
</reference>
<dbReference type="AlphaFoldDB" id="S5ZMN8"/>
<proteinExistence type="predicted"/>
<evidence type="ECO:0000313" key="3">
    <source>
        <dbReference type="Proteomes" id="UP000015620"/>
    </source>
</evidence>
<dbReference type="STRING" id="1291379.TPE_1367"/>
<dbReference type="Proteomes" id="UP000015620">
    <property type="component" value="Chromosome"/>
</dbReference>
<dbReference type="InterPro" id="IPR025246">
    <property type="entry name" value="IS30-like_HTH"/>
</dbReference>
<evidence type="ECO:0000313" key="2">
    <source>
        <dbReference type="EMBL" id="AGT43862.1"/>
    </source>
</evidence>
<accession>S5ZMN8</accession>
<evidence type="ECO:0000259" key="1">
    <source>
        <dbReference type="Pfam" id="PF13936"/>
    </source>
</evidence>
<dbReference type="GO" id="GO:0032196">
    <property type="term" value="P:transposition"/>
    <property type="evidence" value="ECO:0007669"/>
    <property type="project" value="TreeGrafter"/>
</dbReference>
<organism evidence="2 3">
    <name type="scientific">Treponema pedis str. T A4</name>
    <dbReference type="NCBI Taxonomy" id="1291379"/>
    <lineage>
        <taxon>Bacteria</taxon>
        <taxon>Pseudomonadati</taxon>
        <taxon>Spirochaetota</taxon>
        <taxon>Spirochaetia</taxon>
        <taxon>Spirochaetales</taxon>
        <taxon>Treponemataceae</taxon>
        <taxon>Treponema</taxon>
    </lineage>
</organism>